<dbReference type="InterPro" id="IPR023346">
    <property type="entry name" value="Lysozyme-like_dom_sf"/>
</dbReference>
<dbReference type="InterPro" id="IPR008565">
    <property type="entry name" value="TtsA-like_GH18_dom"/>
</dbReference>
<protein>
    <recommendedName>
        <fullName evidence="1">TtsA-like Glycoside hydrolase family 108 domain-containing protein</fullName>
    </recommendedName>
</protein>
<comment type="caution">
    <text evidence="2">The sequence shown here is derived from an EMBL/GenBank/DDBJ whole genome shotgun (WGS) entry which is preliminary data.</text>
</comment>
<gene>
    <name evidence="2" type="ORF">GXW74_06145</name>
</gene>
<dbReference type="Pfam" id="PF05838">
    <property type="entry name" value="Glyco_hydro_108"/>
    <property type="match status" value="1"/>
</dbReference>
<evidence type="ECO:0000313" key="2">
    <source>
        <dbReference type="EMBL" id="MBR0680060.1"/>
    </source>
</evidence>
<name>A0A9X9X8M4_9PROT</name>
<organism evidence="2 3">
    <name type="scientific">Neoroseomonas eburnea</name>
    <dbReference type="NCBI Taxonomy" id="1346889"/>
    <lineage>
        <taxon>Bacteria</taxon>
        <taxon>Pseudomonadati</taxon>
        <taxon>Pseudomonadota</taxon>
        <taxon>Alphaproteobacteria</taxon>
        <taxon>Acetobacterales</taxon>
        <taxon>Acetobacteraceae</taxon>
        <taxon>Neoroseomonas</taxon>
    </lineage>
</organism>
<feature type="domain" description="TtsA-like Glycoside hydrolase family 108" evidence="1">
    <location>
        <begin position="16"/>
        <end position="96"/>
    </location>
</feature>
<keyword evidence="3" id="KW-1185">Reference proteome</keyword>
<reference evidence="2" key="2">
    <citation type="journal article" date="2021" name="Syst. Appl. Microbiol.">
        <title>Roseomonas hellenica sp. nov., isolated from roots of wild-growing Alkanna tinctoria.</title>
        <authorList>
            <person name="Rat A."/>
            <person name="Naranjo H.D."/>
            <person name="Lebbe L."/>
            <person name="Cnockaert M."/>
            <person name="Krigas N."/>
            <person name="Grigoriadou K."/>
            <person name="Maloupa E."/>
            <person name="Willems A."/>
        </authorList>
    </citation>
    <scope>NUCLEOTIDE SEQUENCE</scope>
    <source>
        <strain evidence="2">LMG 31228</strain>
    </source>
</reference>
<evidence type="ECO:0000259" key="1">
    <source>
        <dbReference type="Pfam" id="PF05838"/>
    </source>
</evidence>
<dbReference type="SUPFAM" id="SSF53955">
    <property type="entry name" value="Lysozyme-like"/>
    <property type="match status" value="1"/>
</dbReference>
<dbReference type="Gene3D" id="1.20.141.10">
    <property type="entry name" value="Chitosanase, subunit A, domain 1"/>
    <property type="match status" value="1"/>
</dbReference>
<evidence type="ECO:0000313" key="3">
    <source>
        <dbReference type="Proteomes" id="UP001138709"/>
    </source>
</evidence>
<dbReference type="EMBL" id="JAAEDL010000004">
    <property type="protein sequence ID" value="MBR0680060.1"/>
    <property type="molecule type" value="Genomic_DNA"/>
</dbReference>
<sequence length="169" mass="17147">MPAVDDRFAACAATVMTAHGAFNPHDRLLGGPAAHGIGLGLLSVWIGGPADVAALRGLGRDTAARILRQMVWAPVGAGKLPAGPDLALFAYALEAGTMQALSDLQEDLGVVQSGAPDAPTLAAAHARAPQALVRAIAARHAAWRAGRSLPPPFAPRPAPPPCTVLHAAC</sequence>
<dbReference type="Proteomes" id="UP001138709">
    <property type="component" value="Unassembled WGS sequence"/>
</dbReference>
<dbReference type="AlphaFoldDB" id="A0A9X9X8M4"/>
<reference evidence="2" key="1">
    <citation type="submission" date="2020-01" db="EMBL/GenBank/DDBJ databases">
        <authorList>
            <person name="Rat A."/>
        </authorList>
    </citation>
    <scope>NUCLEOTIDE SEQUENCE</scope>
    <source>
        <strain evidence="2">LMG 31228</strain>
    </source>
</reference>
<dbReference type="RefSeq" id="WP_211845578.1">
    <property type="nucleotide sequence ID" value="NZ_JAAEDL010000004.1"/>
</dbReference>
<proteinExistence type="predicted"/>
<accession>A0A9X9X8M4</accession>